<dbReference type="RefSeq" id="WP_089356497.1">
    <property type="nucleotide sequence ID" value="NZ_FZPD01000003.1"/>
</dbReference>
<evidence type="ECO:0000313" key="2">
    <source>
        <dbReference type="EMBL" id="SNS95282.1"/>
    </source>
</evidence>
<feature type="domain" description="EF-hand" evidence="1">
    <location>
        <begin position="19"/>
        <end position="54"/>
    </location>
</feature>
<sequence>MGSPTTTTPRSSRSVFSETQKRKVHHLFNVLDIDRNGQLQPNDFVNVGKKIVAQLGLRERSRSGKLILLKSHRLFVQLLTDLHNPELSLTLWDWVAFFRDQIESDEPGILDHYIHRTSRHIFDLFDMNKDKLISQEEYANMLTIYNIPHKMAIQGFEELDSNSDNYISCDEMVQGLNNFFRSSDVNAKGNLIFGDWK</sequence>
<evidence type="ECO:0000313" key="3">
    <source>
        <dbReference type="Proteomes" id="UP000198393"/>
    </source>
</evidence>
<dbReference type="InterPro" id="IPR002048">
    <property type="entry name" value="EF_hand_dom"/>
</dbReference>
<dbReference type="GO" id="GO:0005509">
    <property type="term" value="F:calcium ion binding"/>
    <property type="evidence" value="ECO:0007669"/>
    <property type="project" value="InterPro"/>
</dbReference>
<reference evidence="2 3" key="1">
    <citation type="submission" date="2017-06" db="EMBL/GenBank/DDBJ databases">
        <authorList>
            <person name="Kim H.J."/>
            <person name="Triplett B.A."/>
        </authorList>
    </citation>
    <scope>NUCLEOTIDE SEQUENCE [LARGE SCALE GENOMIC DNA]</scope>
    <source>
        <strain evidence="2 3">DSM 19307</strain>
    </source>
</reference>
<evidence type="ECO:0000259" key="1">
    <source>
        <dbReference type="PROSITE" id="PS50222"/>
    </source>
</evidence>
<proteinExistence type="predicted"/>
<protein>
    <submittedName>
        <fullName evidence="2">EF-hand domain pair</fullName>
    </submittedName>
</protein>
<feature type="domain" description="EF-hand" evidence="1">
    <location>
        <begin position="156"/>
        <end position="182"/>
    </location>
</feature>
<dbReference type="InterPro" id="IPR018247">
    <property type="entry name" value="EF_Hand_1_Ca_BS"/>
</dbReference>
<keyword evidence="3" id="KW-1185">Reference proteome</keyword>
<dbReference type="OrthoDB" id="451568at2"/>
<dbReference type="Proteomes" id="UP000198393">
    <property type="component" value="Unassembled WGS sequence"/>
</dbReference>
<organism evidence="2 3">
    <name type="scientific">Ekhidna lutea</name>
    <dbReference type="NCBI Taxonomy" id="447679"/>
    <lineage>
        <taxon>Bacteria</taxon>
        <taxon>Pseudomonadati</taxon>
        <taxon>Bacteroidota</taxon>
        <taxon>Cytophagia</taxon>
        <taxon>Cytophagales</taxon>
        <taxon>Reichenbachiellaceae</taxon>
        <taxon>Ekhidna</taxon>
    </lineage>
</organism>
<dbReference type="SUPFAM" id="SSF47473">
    <property type="entry name" value="EF-hand"/>
    <property type="match status" value="1"/>
</dbReference>
<dbReference type="PROSITE" id="PS00018">
    <property type="entry name" value="EF_HAND_1"/>
    <property type="match status" value="3"/>
</dbReference>
<accession>A0A239IPI1</accession>
<dbReference type="Gene3D" id="1.10.238.10">
    <property type="entry name" value="EF-hand"/>
    <property type="match status" value="1"/>
</dbReference>
<dbReference type="AlphaFoldDB" id="A0A239IPI1"/>
<gene>
    <name evidence="2" type="ORF">SAMN05421640_1755</name>
</gene>
<dbReference type="EMBL" id="FZPD01000003">
    <property type="protein sequence ID" value="SNS95282.1"/>
    <property type="molecule type" value="Genomic_DNA"/>
</dbReference>
<name>A0A239IPI1_EKHLU</name>
<dbReference type="InterPro" id="IPR011992">
    <property type="entry name" value="EF-hand-dom_pair"/>
</dbReference>
<dbReference type="PROSITE" id="PS50222">
    <property type="entry name" value="EF_HAND_2"/>
    <property type="match status" value="3"/>
</dbReference>
<dbReference type="SMART" id="SM00054">
    <property type="entry name" value="EFh"/>
    <property type="match status" value="3"/>
</dbReference>
<feature type="domain" description="EF-hand" evidence="1">
    <location>
        <begin position="119"/>
        <end position="148"/>
    </location>
</feature>
<dbReference type="Pfam" id="PF13833">
    <property type="entry name" value="EF-hand_8"/>
    <property type="match status" value="1"/>
</dbReference>